<dbReference type="InterPro" id="IPR005467">
    <property type="entry name" value="His_kinase_dom"/>
</dbReference>
<dbReference type="PRINTS" id="PR00344">
    <property type="entry name" value="BCTRLSENSOR"/>
</dbReference>
<dbReference type="GO" id="GO:0004673">
    <property type="term" value="F:protein histidine kinase activity"/>
    <property type="evidence" value="ECO:0007669"/>
    <property type="project" value="UniProtKB-EC"/>
</dbReference>
<keyword evidence="5" id="KW-0067">ATP-binding</keyword>
<dbReference type="SMART" id="SM00387">
    <property type="entry name" value="HATPase_c"/>
    <property type="match status" value="1"/>
</dbReference>
<keyword evidence="3" id="KW-0175">Coiled coil</keyword>
<comment type="catalytic activity">
    <reaction evidence="1">
        <text>ATP + protein L-histidine = ADP + protein N-phospho-L-histidine.</text>
        <dbReference type="EC" id="2.7.13.3"/>
    </reaction>
</comment>
<dbReference type="GO" id="GO:0005524">
    <property type="term" value="F:ATP binding"/>
    <property type="evidence" value="ECO:0007669"/>
    <property type="project" value="UniProtKB-KW"/>
</dbReference>
<comment type="caution">
    <text evidence="5">The sequence shown here is derived from an EMBL/GenBank/DDBJ whole genome shotgun (WGS) entry which is preliminary data.</text>
</comment>
<evidence type="ECO:0000256" key="1">
    <source>
        <dbReference type="ARBA" id="ARBA00000085"/>
    </source>
</evidence>
<dbReference type="InterPro" id="IPR036890">
    <property type="entry name" value="HATPase_C_sf"/>
</dbReference>
<dbReference type="Proteomes" id="UP000261223">
    <property type="component" value="Unassembled WGS sequence"/>
</dbReference>
<evidence type="ECO:0000256" key="2">
    <source>
        <dbReference type="ARBA" id="ARBA00012438"/>
    </source>
</evidence>
<protein>
    <recommendedName>
        <fullName evidence="2">histidine kinase</fullName>
        <ecNumber evidence="2">2.7.13.3</ecNumber>
    </recommendedName>
</protein>
<accession>A0A3E4UG36</accession>
<dbReference type="InterPro" id="IPR004358">
    <property type="entry name" value="Sig_transdc_His_kin-like_C"/>
</dbReference>
<evidence type="ECO:0000259" key="4">
    <source>
        <dbReference type="PROSITE" id="PS50109"/>
    </source>
</evidence>
<proteinExistence type="predicted"/>
<dbReference type="PROSITE" id="PS50109">
    <property type="entry name" value="HIS_KIN"/>
    <property type="match status" value="1"/>
</dbReference>
<evidence type="ECO:0000313" key="6">
    <source>
        <dbReference type="Proteomes" id="UP000261223"/>
    </source>
</evidence>
<dbReference type="Pfam" id="PF02518">
    <property type="entry name" value="HATPase_c"/>
    <property type="match status" value="1"/>
</dbReference>
<dbReference type="Gene3D" id="3.30.565.10">
    <property type="entry name" value="Histidine kinase-like ATPase, C-terminal domain"/>
    <property type="match status" value="2"/>
</dbReference>
<name>A0A3E4UG36_BACSE</name>
<dbReference type="SUPFAM" id="SSF55874">
    <property type="entry name" value="ATPase domain of HSP90 chaperone/DNA topoisomerase II/histidine kinase"/>
    <property type="match status" value="2"/>
</dbReference>
<dbReference type="InterPro" id="IPR003594">
    <property type="entry name" value="HATPase_dom"/>
</dbReference>
<feature type="domain" description="Histidine kinase" evidence="4">
    <location>
        <begin position="610"/>
        <end position="815"/>
    </location>
</feature>
<organism evidence="5 6">
    <name type="scientific">Bacteroides stercoris</name>
    <dbReference type="NCBI Taxonomy" id="46506"/>
    <lineage>
        <taxon>Bacteria</taxon>
        <taxon>Pseudomonadati</taxon>
        <taxon>Bacteroidota</taxon>
        <taxon>Bacteroidia</taxon>
        <taxon>Bacteroidales</taxon>
        <taxon>Bacteroidaceae</taxon>
        <taxon>Bacteroides</taxon>
    </lineage>
</organism>
<gene>
    <name evidence="5" type="ORF">DXC34_18320</name>
</gene>
<keyword evidence="5" id="KW-0547">Nucleotide-binding</keyword>
<evidence type="ECO:0000256" key="3">
    <source>
        <dbReference type="SAM" id="Coils"/>
    </source>
</evidence>
<evidence type="ECO:0000313" key="5">
    <source>
        <dbReference type="EMBL" id="RGM08313.1"/>
    </source>
</evidence>
<reference evidence="5 6" key="1">
    <citation type="submission" date="2018-08" db="EMBL/GenBank/DDBJ databases">
        <title>A genome reference for cultivated species of the human gut microbiota.</title>
        <authorList>
            <person name="Zou Y."/>
            <person name="Xue W."/>
            <person name="Luo G."/>
        </authorList>
    </citation>
    <scope>NUCLEOTIDE SEQUENCE [LARGE SCALE GENOMIC DNA]</scope>
    <source>
        <strain evidence="5 6">TF03-6</strain>
    </source>
</reference>
<dbReference type="EC" id="2.7.13.3" evidence="2"/>
<dbReference type="Pfam" id="PF13589">
    <property type="entry name" value="HATPase_c_3"/>
    <property type="match status" value="1"/>
</dbReference>
<dbReference type="PANTHER" id="PTHR43065">
    <property type="entry name" value="SENSOR HISTIDINE KINASE"/>
    <property type="match status" value="1"/>
</dbReference>
<dbReference type="AlphaFoldDB" id="A0A3E4UG36"/>
<dbReference type="EMBL" id="QSSV01000046">
    <property type="protein sequence ID" value="RGM08313.1"/>
    <property type="molecule type" value="Genomic_DNA"/>
</dbReference>
<sequence>MQSLHYLENYVAEYYNYKDMDNNEFFKISSGLKSLIGAELITDIYVAIFELVKNSFDAKAQKVTITFNNLYSDNEPASITIEDDGKGMNYQDLKDKWLFVAYSAKKDGSEDTETENTDYRHRLKPQRYYAGAKGVGRFSCDRLGRYLNLITLKDCPNSQAENLVIDWADFDQDSKEEFINIPVKHQILKNTPYALKHGTILKISGLYSNKNNDDDIWNRKSLLILKDRLSKLIRPDLNRGIESDQNFKIILNVPEELENDNIIKQQYNSDDSIGTVYSKTVNGEIKNFIFDNLNIKTTKISSIISKDGSTIETKLEDRGILIYNIIERNYFHELKDISIHLYFLNRSAKITFSKKMGIDTVQYGNIFVYKNGFRIYPYGERGDDSFRIDNRGMQGYNRFISLRNLIGQIDIQGNAENLYETTSRNGGLVKTKAFYELTDTRPYADSLLLSTLKKLEKYVVDVTDWGINNDEFNIENDKDSKEKVIRMLANILDSESVLKVNYNPDILNIVGQKEENSARKLISNFKRIGEENKDENLFNAAKEIEKKLNVALKGAEQAIKEKTIALKERDTAIEDKEKINRKLELKQTENLFLKSDIGMDKEALISLQHHISHTSNRIAELVSLAIETIQKGNSKDKIIDYLNKIIFENRKIATLSGIVSKANFDTKIKKINKDIVGFVNEYIQNVYNFSEPISQGHLNVIVKNETIPFLLKFTPIEIIIVLDNLLNNSKKAAANEVYLEWKHIDENLIQLYYKDNGKGISDEDLPNVFEYRFTTTNGGGLGLYHIKEIISKLKGTIEINNKVKSGVEFIITLRK</sequence>
<feature type="coiled-coil region" evidence="3">
    <location>
        <begin position="541"/>
        <end position="589"/>
    </location>
</feature>